<name>A0A5E8CMG5_9ZZZZ</name>
<keyword evidence="2" id="KW-0808">Transferase</keyword>
<protein>
    <submittedName>
        <fullName evidence="2">Deoxynucleoside kinase</fullName>
    </submittedName>
</protein>
<dbReference type="SUPFAM" id="SSF52540">
    <property type="entry name" value="P-loop containing nucleoside triphosphate hydrolases"/>
    <property type="match status" value="1"/>
</dbReference>
<organism evidence="2">
    <name type="scientific">seawater metagenome</name>
    <dbReference type="NCBI Taxonomy" id="1561972"/>
    <lineage>
        <taxon>unclassified sequences</taxon>
        <taxon>metagenomes</taxon>
        <taxon>ecological metagenomes</taxon>
    </lineage>
</organism>
<dbReference type="InterPro" id="IPR031314">
    <property type="entry name" value="DNK_dom"/>
</dbReference>
<gene>
    <name evidence="2" type="ORF">CPAV1605_1101</name>
</gene>
<dbReference type="GO" id="GO:0005524">
    <property type="term" value="F:ATP binding"/>
    <property type="evidence" value="ECO:0007669"/>
    <property type="project" value="InterPro"/>
</dbReference>
<dbReference type="Pfam" id="PF01712">
    <property type="entry name" value="dNK"/>
    <property type="match status" value="1"/>
</dbReference>
<dbReference type="CDD" id="cd01673">
    <property type="entry name" value="dNK"/>
    <property type="match status" value="1"/>
</dbReference>
<dbReference type="PANTHER" id="PTHR10513:SF35">
    <property type="entry name" value="DEOXYADENOSINE KINASE"/>
    <property type="match status" value="1"/>
</dbReference>
<keyword evidence="2" id="KW-0418">Kinase</keyword>
<evidence type="ECO:0000259" key="1">
    <source>
        <dbReference type="Pfam" id="PF01712"/>
    </source>
</evidence>
<dbReference type="EMBL" id="CABVLZ010000004">
    <property type="protein sequence ID" value="VVU95350.1"/>
    <property type="molecule type" value="Genomic_DNA"/>
</dbReference>
<dbReference type="InterPro" id="IPR050566">
    <property type="entry name" value="Deoxyribonucleoside_kinase"/>
</dbReference>
<dbReference type="GO" id="GO:0005737">
    <property type="term" value="C:cytoplasm"/>
    <property type="evidence" value="ECO:0007669"/>
    <property type="project" value="TreeGrafter"/>
</dbReference>
<dbReference type="Gene3D" id="3.40.50.300">
    <property type="entry name" value="P-loop containing nucleotide triphosphate hydrolases"/>
    <property type="match status" value="1"/>
</dbReference>
<proteinExistence type="predicted"/>
<dbReference type="PIRSF" id="PIRSF000705">
    <property type="entry name" value="DNK"/>
    <property type="match status" value="1"/>
</dbReference>
<dbReference type="PANTHER" id="PTHR10513">
    <property type="entry name" value="DEOXYNUCLEOSIDE KINASE"/>
    <property type="match status" value="1"/>
</dbReference>
<dbReference type="AlphaFoldDB" id="A0A5E8CMG5"/>
<dbReference type="InterPro" id="IPR027417">
    <property type="entry name" value="P-loop_NTPase"/>
</dbReference>
<reference evidence="2" key="1">
    <citation type="submission" date="2019-09" db="EMBL/GenBank/DDBJ databases">
        <authorList>
            <person name="Needham M D."/>
        </authorList>
    </citation>
    <scope>NUCLEOTIDE SEQUENCE</scope>
</reference>
<dbReference type="InterPro" id="IPR002624">
    <property type="entry name" value="DCK/DGK"/>
</dbReference>
<dbReference type="GO" id="GO:0019136">
    <property type="term" value="F:deoxynucleoside kinase activity"/>
    <property type="evidence" value="ECO:0007669"/>
    <property type="project" value="InterPro"/>
</dbReference>
<evidence type="ECO:0000313" key="2">
    <source>
        <dbReference type="EMBL" id="VVU95350.1"/>
    </source>
</evidence>
<feature type="domain" description="Deoxynucleoside kinase" evidence="1">
    <location>
        <begin position="29"/>
        <end position="251"/>
    </location>
</feature>
<sequence>MYPIIISVFIYFLIRFLKTVYKFNNPIIISVDGNIGSGKSTLIQILKESNIFPNYTFIDEPISDWTEIKDANGINLLGNFYTDKKRWSYSFQNFAFITRSRDLLHTIEKFDSQDIFRMIKNFWNNKKNVCFTERSTLTDRYVFAEMLYDSGHMSKLEWAMYMEWYNLFKEKLKIDHVIYIKTNPEISFERVNKRSRSEEKSLSQDYLIELHTKHEKWLSLENNVLTINGNVDFETEEANRINIIDKIKKYIENIDSEVDDNSNEWINSKKLSNIYLNLVNNKYKF</sequence>
<accession>A0A5E8CMG5</accession>